<reference evidence="11" key="1">
    <citation type="submission" date="2025-08" db="UniProtKB">
        <authorList>
            <consortium name="RefSeq"/>
        </authorList>
    </citation>
    <scope>IDENTIFICATION</scope>
    <source>
        <strain evidence="11">Wakin</strain>
        <tissue evidence="11">Muscle</tissue>
    </source>
</reference>
<dbReference type="AlphaFoldDB" id="A0A6P6M3M1"/>
<gene>
    <name evidence="11" type="primary">LOC113064274</name>
</gene>
<dbReference type="PANTHER" id="PTHR23037:SF27">
    <property type="entry name" value="INTERLEUKIN-7 RECEPTOR SUBUNIT ALPHA"/>
    <property type="match status" value="1"/>
</dbReference>
<dbReference type="PANTHER" id="PTHR23037">
    <property type="entry name" value="CYTOKINE RECEPTOR"/>
    <property type="match status" value="1"/>
</dbReference>
<feature type="region of interest" description="Disordered" evidence="7">
    <location>
        <begin position="310"/>
        <end position="332"/>
    </location>
</feature>
<dbReference type="OrthoDB" id="8611929at2759"/>
<evidence type="ECO:0000256" key="9">
    <source>
        <dbReference type="SAM" id="SignalP"/>
    </source>
</evidence>
<keyword evidence="10" id="KW-1185">Reference proteome</keyword>
<dbReference type="GO" id="GO:0030097">
    <property type="term" value="P:hemopoiesis"/>
    <property type="evidence" value="ECO:0007669"/>
    <property type="project" value="TreeGrafter"/>
</dbReference>
<dbReference type="RefSeq" id="XP_026090742.1">
    <property type="nucleotide sequence ID" value="XM_026234957.1"/>
</dbReference>
<feature type="chain" id="PRO_5027833148" evidence="9">
    <location>
        <begin position="37"/>
        <end position="395"/>
    </location>
</feature>
<keyword evidence="2 8" id="KW-0812">Transmembrane</keyword>
<dbReference type="GO" id="GO:0004896">
    <property type="term" value="F:cytokine receptor activity"/>
    <property type="evidence" value="ECO:0007669"/>
    <property type="project" value="InterPro"/>
</dbReference>
<evidence type="ECO:0000256" key="3">
    <source>
        <dbReference type="ARBA" id="ARBA00022729"/>
    </source>
</evidence>
<dbReference type="GO" id="GO:0009897">
    <property type="term" value="C:external side of plasma membrane"/>
    <property type="evidence" value="ECO:0007669"/>
    <property type="project" value="TreeGrafter"/>
</dbReference>
<organism evidence="10 11">
    <name type="scientific">Carassius auratus</name>
    <name type="common">Goldfish</name>
    <dbReference type="NCBI Taxonomy" id="7957"/>
    <lineage>
        <taxon>Eukaryota</taxon>
        <taxon>Metazoa</taxon>
        <taxon>Chordata</taxon>
        <taxon>Craniata</taxon>
        <taxon>Vertebrata</taxon>
        <taxon>Euteleostomi</taxon>
        <taxon>Actinopterygii</taxon>
        <taxon>Neopterygii</taxon>
        <taxon>Teleostei</taxon>
        <taxon>Ostariophysi</taxon>
        <taxon>Cypriniformes</taxon>
        <taxon>Cyprinidae</taxon>
        <taxon>Cyprininae</taxon>
        <taxon>Carassius</taxon>
    </lineage>
</organism>
<dbReference type="PROSITE" id="PS01355">
    <property type="entry name" value="HEMATOPO_REC_S_F1"/>
    <property type="match status" value="1"/>
</dbReference>
<keyword evidence="6" id="KW-0675">Receptor</keyword>
<protein>
    <submittedName>
        <fullName evidence="11">Interleukin-7 receptor subunit alpha-like</fullName>
    </submittedName>
</protein>
<dbReference type="SUPFAM" id="SSF49265">
    <property type="entry name" value="Fibronectin type III"/>
    <property type="match status" value="1"/>
</dbReference>
<keyword evidence="4 8" id="KW-1133">Transmembrane helix</keyword>
<evidence type="ECO:0000313" key="11">
    <source>
        <dbReference type="RefSeq" id="XP_026090742.1"/>
    </source>
</evidence>
<evidence type="ECO:0000256" key="6">
    <source>
        <dbReference type="ARBA" id="ARBA00023170"/>
    </source>
</evidence>
<proteinExistence type="predicted"/>
<keyword evidence="5 8" id="KW-0472">Membrane</keyword>
<feature type="transmembrane region" description="Helical" evidence="8">
    <location>
        <begin position="238"/>
        <end position="257"/>
    </location>
</feature>
<dbReference type="GeneID" id="113064274"/>
<dbReference type="GO" id="GO:0046427">
    <property type="term" value="P:positive regulation of receptor signaling pathway via JAK-STAT"/>
    <property type="evidence" value="ECO:0007669"/>
    <property type="project" value="TreeGrafter"/>
</dbReference>
<accession>A0A6P6M3M1</accession>
<dbReference type="Proteomes" id="UP000515129">
    <property type="component" value="Chromosome 46"/>
</dbReference>
<sequence>MSNEDVRDLCLYCWIREEMAGVLWMLLFVFCPLVLSESGDDDGSDKDVTCTSTLTLRQSNLTCSLNDESTEELIFTSLCKMEGSERFCTNTTSGPRDIIFKDLSISAKYELQIRDDIFENIQLSKIVRIPAPEMKLATYMEDTEEVFVWFEHSHEYVIHPEFELEIWGDRLDKPMSATINNRNFTISRGKLRGDGVYYTRVRAKPIDYFDGNWSEWSSNVNFTIKSSTTENNHELSKVGYIITFFVVLVLIIGLGTLRWRTHIKDYITPNIPHPKSTLAQMQRGLPFTFSPEIFSDVFIHRVDYVDEKPSAPELQDGLDEHPYSQASSSNTSVSEMDMKADVWVPREQSHLKIRLLDEADLVKERENVSSQSTTAPCRECKDEAYVTMSSLFKMQ</sequence>
<evidence type="ECO:0000256" key="8">
    <source>
        <dbReference type="SAM" id="Phobius"/>
    </source>
</evidence>
<evidence type="ECO:0000256" key="2">
    <source>
        <dbReference type="ARBA" id="ARBA00022692"/>
    </source>
</evidence>
<dbReference type="InterPro" id="IPR036116">
    <property type="entry name" value="FN3_sf"/>
</dbReference>
<evidence type="ECO:0000256" key="5">
    <source>
        <dbReference type="ARBA" id="ARBA00023136"/>
    </source>
</evidence>
<dbReference type="Gene3D" id="2.60.40.10">
    <property type="entry name" value="Immunoglobulins"/>
    <property type="match status" value="1"/>
</dbReference>
<evidence type="ECO:0000256" key="1">
    <source>
        <dbReference type="ARBA" id="ARBA00004167"/>
    </source>
</evidence>
<comment type="subcellular location">
    <subcellularLocation>
        <location evidence="1">Membrane</location>
        <topology evidence="1">Single-pass membrane protein</topology>
    </subcellularLocation>
</comment>
<dbReference type="KEGG" id="caua:113064274"/>
<evidence type="ECO:0000256" key="4">
    <source>
        <dbReference type="ARBA" id="ARBA00022989"/>
    </source>
</evidence>
<dbReference type="InterPro" id="IPR003531">
    <property type="entry name" value="Hempt_rcpt_S_F1_CS"/>
</dbReference>
<evidence type="ECO:0000256" key="7">
    <source>
        <dbReference type="SAM" id="MobiDB-lite"/>
    </source>
</evidence>
<feature type="signal peptide" evidence="9">
    <location>
        <begin position="1"/>
        <end position="36"/>
    </location>
</feature>
<dbReference type="InterPro" id="IPR013783">
    <property type="entry name" value="Ig-like_fold"/>
</dbReference>
<name>A0A6P6M3M1_CARAU</name>
<evidence type="ECO:0000313" key="10">
    <source>
        <dbReference type="Proteomes" id="UP000515129"/>
    </source>
</evidence>
<keyword evidence="3 9" id="KW-0732">Signal</keyword>